<feature type="region of interest" description="Disordered" evidence="1">
    <location>
        <begin position="1"/>
        <end position="28"/>
    </location>
</feature>
<protein>
    <recommendedName>
        <fullName evidence="4">ElaB/YqjD/DUF883 family membrane-anchored ribosome-binding protein</fullName>
    </recommendedName>
</protein>
<keyword evidence="3" id="KW-1185">Reference proteome</keyword>
<gene>
    <name evidence="2" type="ORF">IG617_10035</name>
</gene>
<sequence>MTDPAPHRSPHSENWNTQEASADPLGPLLETARSEALGLAQTLKRESLRFVEGQQDRSSSILDEIAHTLREREAGKNDAPAALSVTAADYISASAHKIREADAAASIETLGATARKHPVPLAIGAAAIGFLAARFISSTDQ</sequence>
<name>A0ABR9C9R0_9HYPH</name>
<reference evidence="2 3" key="1">
    <citation type="submission" date="2020-09" db="EMBL/GenBank/DDBJ databases">
        <title>The genome sequence of type strain Labrenzia polysiphoniae KACC 19711.</title>
        <authorList>
            <person name="Liu Y."/>
        </authorList>
    </citation>
    <scope>NUCLEOTIDE SEQUENCE [LARGE SCALE GENOMIC DNA]</scope>
    <source>
        <strain evidence="2 3">KACC 19711</strain>
    </source>
</reference>
<comment type="caution">
    <text evidence="2">The sequence shown here is derived from an EMBL/GenBank/DDBJ whole genome shotgun (WGS) entry which is preliminary data.</text>
</comment>
<dbReference type="Proteomes" id="UP000615687">
    <property type="component" value="Unassembled WGS sequence"/>
</dbReference>
<accession>A0ABR9C9R0</accession>
<evidence type="ECO:0008006" key="4">
    <source>
        <dbReference type="Google" id="ProtNLM"/>
    </source>
</evidence>
<dbReference type="RefSeq" id="WP_192109065.1">
    <property type="nucleotide sequence ID" value="NZ_JACYXJ010000003.1"/>
</dbReference>
<evidence type="ECO:0000256" key="1">
    <source>
        <dbReference type="SAM" id="MobiDB-lite"/>
    </source>
</evidence>
<evidence type="ECO:0000313" key="2">
    <source>
        <dbReference type="EMBL" id="MBD8876625.1"/>
    </source>
</evidence>
<evidence type="ECO:0000313" key="3">
    <source>
        <dbReference type="Proteomes" id="UP000615687"/>
    </source>
</evidence>
<dbReference type="EMBL" id="JACYXJ010000003">
    <property type="protein sequence ID" value="MBD8876625.1"/>
    <property type="molecule type" value="Genomic_DNA"/>
</dbReference>
<proteinExistence type="predicted"/>
<organism evidence="2 3">
    <name type="scientific">Roseibium polysiphoniae</name>
    <dbReference type="NCBI Taxonomy" id="2571221"/>
    <lineage>
        <taxon>Bacteria</taxon>
        <taxon>Pseudomonadati</taxon>
        <taxon>Pseudomonadota</taxon>
        <taxon>Alphaproteobacteria</taxon>
        <taxon>Hyphomicrobiales</taxon>
        <taxon>Stappiaceae</taxon>
        <taxon>Roseibium</taxon>
    </lineage>
</organism>